<sequence>MEIKKETMLDDTGAANKRRKPKHWQMPHYPKNTVSLVCQLGSDGNRSLAQHTFIALLLHAKKCTKIWDCVTQQRKRLISRKPPCLGREIEYQHKVVKSYEGDECHESMEEGF</sequence>
<evidence type="ECO:0000313" key="3">
    <source>
        <dbReference type="Proteomes" id="UP000001519"/>
    </source>
</evidence>
<accession>A0A2I2Y8Q5</accession>
<organism evidence="2 3">
    <name type="scientific">Gorilla gorilla gorilla</name>
    <name type="common">Western lowland gorilla</name>
    <dbReference type="NCBI Taxonomy" id="9595"/>
    <lineage>
        <taxon>Eukaryota</taxon>
        <taxon>Metazoa</taxon>
        <taxon>Chordata</taxon>
        <taxon>Craniata</taxon>
        <taxon>Vertebrata</taxon>
        <taxon>Euteleostomi</taxon>
        <taxon>Mammalia</taxon>
        <taxon>Eutheria</taxon>
        <taxon>Euarchontoglires</taxon>
        <taxon>Primates</taxon>
        <taxon>Haplorrhini</taxon>
        <taxon>Catarrhini</taxon>
        <taxon>Hominidae</taxon>
        <taxon>Gorilla</taxon>
    </lineage>
</organism>
<dbReference type="EMBL" id="CABD030025879">
    <property type="status" value="NOT_ANNOTATED_CDS"/>
    <property type="molecule type" value="Genomic_DNA"/>
</dbReference>
<reference evidence="2" key="4">
    <citation type="submission" date="2025-09" db="UniProtKB">
        <authorList>
            <consortium name="Ensembl"/>
        </authorList>
    </citation>
    <scope>IDENTIFICATION</scope>
</reference>
<evidence type="ECO:0000313" key="2">
    <source>
        <dbReference type="Ensembl" id="ENSGGOP00000031289.1"/>
    </source>
</evidence>
<reference evidence="2" key="3">
    <citation type="submission" date="2025-08" db="UniProtKB">
        <authorList>
            <consortium name="Ensembl"/>
        </authorList>
    </citation>
    <scope>IDENTIFICATION</scope>
</reference>
<dbReference type="Proteomes" id="UP000001519">
    <property type="component" value="Chromosome 3"/>
</dbReference>
<dbReference type="EMBL" id="CABD030025880">
    <property type="status" value="NOT_ANNOTATED_CDS"/>
    <property type="molecule type" value="Genomic_DNA"/>
</dbReference>
<dbReference type="Ensembl" id="ENSGGOT00000059909.1">
    <property type="protein sequence ID" value="ENSGGOP00000031289.1"/>
    <property type="gene ID" value="ENSGGOG00000037039.1"/>
</dbReference>
<dbReference type="AlphaFoldDB" id="A0A2I2Y8Q5"/>
<protein>
    <submittedName>
        <fullName evidence="2">Uncharacterized protein</fullName>
    </submittedName>
</protein>
<dbReference type="GeneTree" id="ENSGT00910000146924"/>
<proteinExistence type="predicted"/>
<reference evidence="2 3" key="2">
    <citation type="journal article" date="2012" name="Nature">
        <title>Insights into hominid evolution from the gorilla genome sequence.</title>
        <authorList>
            <person name="Scally A."/>
            <person name="Dutheil J.Y."/>
            <person name="Hillier L.W."/>
            <person name="Jordan G.E."/>
            <person name="Goodhead I."/>
            <person name="Herrero J."/>
            <person name="Hobolth A."/>
            <person name="Lappalainen T."/>
            <person name="Mailund T."/>
            <person name="Marques-Bonet T."/>
            <person name="McCarthy S."/>
            <person name="Montgomery S.H."/>
            <person name="Schwalie P.C."/>
            <person name="Tang Y.A."/>
            <person name="Ward M.C."/>
            <person name="Xue Y."/>
            <person name="Yngvadottir B."/>
            <person name="Alkan C."/>
            <person name="Andersen L.N."/>
            <person name="Ayub Q."/>
            <person name="Ball E.V."/>
            <person name="Beal K."/>
            <person name="Bradley B.J."/>
            <person name="Chen Y."/>
            <person name="Clee C.M."/>
            <person name="Fitzgerald S."/>
            <person name="Graves T.A."/>
            <person name="Gu Y."/>
            <person name="Heath P."/>
            <person name="Heger A."/>
            <person name="Karakoc E."/>
            <person name="Kolb-Kokocinski A."/>
            <person name="Laird G.K."/>
            <person name="Lunter G."/>
            <person name="Meader S."/>
            <person name="Mort M."/>
            <person name="Mullikin J.C."/>
            <person name="Munch K."/>
            <person name="O'Connor T.D."/>
            <person name="Phillips A.D."/>
            <person name="Prado-Martinez J."/>
            <person name="Rogers A.S."/>
            <person name="Sajjadian S."/>
            <person name="Schmidt D."/>
            <person name="Shaw K."/>
            <person name="Simpson J.T."/>
            <person name="Stenson P.D."/>
            <person name="Turner D.J."/>
            <person name="Vigilant L."/>
            <person name="Vilella A.J."/>
            <person name="Whitener W."/>
            <person name="Zhu B."/>
            <person name="Cooper D.N."/>
            <person name="de Jong P."/>
            <person name="Dermitzakis E.T."/>
            <person name="Eichler E.E."/>
            <person name="Flicek P."/>
            <person name="Goldman N."/>
            <person name="Mundy N.I."/>
            <person name="Ning Z."/>
            <person name="Odom D.T."/>
            <person name="Ponting C.P."/>
            <person name="Quail M.A."/>
            <person name="Ryder O.A."/>
            <person name="Searle S.M."/>
            <person name="Warren W.C."/>
            <person name="Wilson R.K."/>
            <person name="Schierup M.H."/>
            <person name="Rogers J."/>
            <person name="Tyler-Smith C."/>
            <person name="Durbin R."/>
        </authorList>
    </citation>
    <scope>NUCLEOTIDE SEQUENCE [LARGE SCALE GENOMIC DNA]</scope>
</reference>
<dbReference type="Bgee" id="ENSGGOG00000037039">
    <property type="expression patterns" value="Expressed in testis"/>
</dbReference>
<feature type="region of interest" description="Disordered" evidence="1">
    <location>
        <begin position="1"/>
        <end position="28"/>
    </location>
</feature>
<name>A0A2I2Y8Q5_GORGO</name>
<evidence type="ECO:0000256" key="1">
    <source>
        <dbReference type="SAM" id="MobiDB-lite"/>
    </source>
</evidence>
<feature type="compositionally biased region" description="Basic residues" evidence="1">
    <location>
        <begin position="16"/>
        <end position="25"/>
    </location>
</feature>
<dbReference type="InParanoid" id="A0A2I2Y8Q5"/>
<dbReference type="OMA" id="PCEMNCL"/>
<reference evidence="3" key="1">
    <citation type="submission" date="2011-05" db="EMBL/GenBank/DDBJ databases">
        <title>Insights into the evolution of the great apes provided by the gorilla genome.</title>
        <authorList>
            <person name="Scally A."/>
        </authorList>
    </citation>
    <scope>NUCLEOTIDE SEQUENCE [LARGE SCALE GENOMIC DNA]</scope>
</reference>
<keyword evidence="3" id="KW-1185">Reference proteome</keyword>